<dbReference type="GO" id="GO:0031430">
    <property type="term" value="C:M band"/>
    <property type="evidence" value="ECO:0007669"/>
    <property type="project" value="TreeGrafter"/>
</dbReference>
<organism evidence="3 4">
    <name type="scientific">Electrophorus voltai</name>
    <dbReference type="NCBI Taxonomy" id="2609070"/>
    <lineage>
        <taxon>Eukaryota</taxon>
        <taxon>Metazoa</taxon>
        <taxon>Chordata</taxon>
        <taxon>Craniata</taxon>
        <taxon>Vertebrata</taxon>
        <taxon>Euteleostomi</taxon>
        <taxon>Actinopterygii</taxon>
        <taxon>Neopterygii</taxon>
        <taxon>Teleostei</taxon>
        <taxon>Ostariophysi</taxon>
        <taxon>Gymnotiformes</taxon>
        <taxon>Gymnotoidei</taxon>
        <taxon>Gymnotidae</taxon>
        <taxon>Electrophorus</taxon>
    </lineage>
</organism>
<feature type="domain" description="Fibronectin type-III" evidence="2">
    <location>
        <begin position="35"/>
        <end position="139"/>
    </location>
</feature>
<dbReference type="InterPro" id="IPR013783">
    <property type="entry name" value="Ig-like_fold"/>
</dbReference>
<dbReference type="Pfam" id="PF00041">
    <property type="entry name" value="fn3"/>
    <property type="match status" value="1"/>
</dbReference>
<dbReference type="SUPFAM" id="SSF49265">
    <property type="entry name" value="Fibronectin type III"/>
    <property type="match status" value="1"/>
</dbReference>
<dbReference type="PANTHER" id="PTHR13817">
    <property type="entry name" value="TITIN"/>
    <property type="match status" value="1"/>
</dbReference>
<dbReference type="EMBL" id="JAROKS010000015">
    <property type="protein sequence ID" value="KAK1796453.1"/>
    <property type="molecule type" value="Genomic_DNA"/>
</dbReference>
<keyword evidence="4" id="KW-1185">Reference proteome</keyword>
<dbReference type="AlphaFoldDB" id="A0AAD8ZBC0"/>
<comment type="caution">
    <text evidence="3">The sequence shown here is derived from an EMBL/GenBank/DDBJ whole genome shotgun (WGS) entry which is preliminary data.</text>
</comment>
<sequence length="151" mass="17277">MSGVTIIQYEEQLPPGQTTHDFIRRPISRTIQEEPPAKVRDLKVTNSTHATLCLAWTKPTAVKGLKDEANGYFVEIRPTDQLEWSRCNANAIIQTSFTVVGLKLLAMYWVRVIAINEVGKALRQGFDNYKVKYYVTLFIAFSYIYQDCLLI</sequence>
<dbReference type="GO" id="GO:0045214">
    <property type="term" value="P:sarcomere organization"/>
    <property type="evidence" value="ECO:0007669"/>
    <property type="project" value="TreeGrafter"/>
</dbReference>
<evidence type="ECO:0000259" key="2">
    <source>
        <dbReference type="PROSITE" id="PS50853"/>
    </source>
</evidence>
<dbReference type="InterPro" id="IPR003961">
    <property type="entry name" value="FN3_dom"/>
</dbReference>
<evidence type="ECO:0000313" key="4">
    <source>
        <dbReference type="Proteomes" id="UP001239994"/>
    </source>
</evidence>
<dbReference type="CDD" id="cd00063">
    <property type="entry name" value="FN3"/>
    <property type="match status" value="1"/>
</dbReference>
<protein>
    <recommendedName>
        <fullName evidence="2">Fibronectin type-III domain-containing protein</fullName>
    </recommendedName>
</protein>
<dbReference type="Gene3D" id="2.60.40.10">
    <property type="entry name" value="Immunoglobulins"/>
    <property type="match status" value="1"/>
</dbReference>
<accession>A0AAD8ZBC0</accession>
<evidence type="ECO:0000256" key="1">
    <source>
        <dbReference type="ARBA" id="ARBA00022737"/>
    </source>
</evidence>
<keyword evidence="1" id="KW-0677">Repeat</keyword>
<dbReference type="SMART" id="SM00060">
    <property type="entry name" value="FN3"/>
    <property type="match status" value="1"/>
</dbReference>
<dbReference type="PROSITE" id="PS50853">
    <property type="entry name" value="FN3"/>
    <property type="match status" value="1"/>
</dbReference>
<evidence type="ECO:0000313" key="3">
    <source>
        <dbReference type="EMBL" id="KAK1796453.1"/>
    </source>
</evidence>
<dbReference type="Proteomes" id="UP001239994">
    <property type="component" value="Unassembled WGS sequence"/>
</dbReference>
<dbReference type="PANTHER" id="PTHR13817:SF180">
    <property type="entry name" value="IMMUNOGLOBULIN-LIKE AND FIBRONECTIN TYPE III DOMAIN-CONTAINING 1, TANDEM DUPLICATE 3-RELATED"/>
    <property type="match status" value="1"/>
</dbReference>
<name>A0AAD8ZBC0_9TELE</name>
<reference evidence="3" key="1">
    <citation type="submission" date="2023-03" db="EMBL/GenBank/DDBJ databases">
        <title>Electrophorus voltai genome.</title>
        <authorList>
            <person name="Bian C."/>
        </authorList>
    </citation>
    <scope>NUCLEOTIDE SEQUENCE</scope>
    <source>
        <strain evidence="3">CB-2022</strain>
        <tissue evidence="3">Muscle</tissue>
    </source>
</reference>
<gene>
    <name evidence="3" type="ORF">P4O66_009504</name>
</gene>
<dbReference type="InterPro" id="IPR036116">
    <property type="entry name" value="FN3_sf"/>
</dbReference>
<dbReference type="InterPro" id="IPR050964">
    <property type="entry name" value="Striated_Muscle_Regulatory"/>
</dbReference>
<proteinExistence type="predicted"/>